<dbReference type="SUPFAM" id="SSF52540">
    <property type="entry name" value="P-loop containing nucleoside triphosphate hydrolases"/>
    <property type="match status" value="1"/>
</dbReference>
<dbReference type="PANTHER" id="PTHR43384">
    <property type="entry name" value="SEPTUM SITE-DETERMINING PROTEIN MIND HOMOLOG, CHLOROPLASTIC-RELATED"/>
    <property type="match status" value="1"/>
</dbReference>
<dbReference type="InterPro" id="IPR033756">
    <property type="entry name" value="YlxH/NBP35"/>
</dbReference>
<gene>
    <name evidence="3" type="ORF">H9659_02030</name>
</gene>
<dbReference type="EMBL" id="JACSQY010000001">
    <property type="protein sequence ID" value="MBD7907112.1"/>
    <property type="molecule type" value="Genomic_DNA"/>
</dbReference>
<protein>
    <submittedName>
        <fullName evidence="3">MinD/ParA family protein</fullName>
    </submittedName>
</protein>
<dbReference type="Pfam" id="PF10609">
    <property type="entry name" value="ParA"/>
    <property type="match status" value="1"/>
</dbReference>
<evidence type="ECO:0000313" key="4">
    <source>
        <dbReference type="Proteomes" id="UP000659496"/>
    </source>
</evidence>
<keyword evidence="1" id="KW-0547">Nucleotide-binding</keyword>
<dbReference type="RefSeq" id="WP_191688239.1">
    <property type="nucleotide sequence ID" value="NZ_JACSQY010000001.1"/>
</dbReference>
<proteinExistence type="predicted"/>
<organism evidence="3 4">
    <name type="scientific">Sporosarcina gallistercoris</name>
    <dbReference type="NCBI Taxonomy" id="2762245"/>
    <lineage>
        <taxon>Bacteria</taxon>
        <taxon>Bacillati</taxon>
        <taxon>Bacillota</taxon>
        <taxon>Bacilli</taxon>
        <taxon>Bacillales</taxon>
        <taxon>Caryophanaceae</taxon>
        <taxon>Sporosarcina</taxon>
    </lineage>
</organism>
<dbReference type="InterPro" id="IPR025501">
    <property type="entry name" value="MinD_FleN"/>
</dbReference>
<evidence type="ECO:0000256" key="2">
    <source>
        <dbReference type="ARBA" id="ARBA00022840"/>
    </source>
</evidence>
<dbReference type="PIRSF" id="PIRSF003092">
    <property type="entry name" value="MinD"/>
    <property type="match status" value="1"/>
</dbReference>
<dbReference type="Proteomes" id="UP000659496">
    <property type="component" value="Unassembled WGS sequence"/>
</dbReference>
<evidence type="ECO:0000313" key="3">
    <source>
        <dbReference type="EMBL" id="MBD7907112.1"/>
    </source>
</evidence>
<comment type="caution">
    <text evidence="3">The sequence shown here is derived from an EMBL/GenBank/DDBJ whole genome shotgun (WGS) entry which is preliminary data.</text>
</comment>
<dbReference type="Gene3D" id="3.40.50.300">
    <property type="entry name" value="P-loop containing nucleotide triphosphate hydrolases"/>
    <property type="match status" value="1"/>
</dbReference>
<accession>A0ABR8PG17</accession>
<keyword evidence="2" id="KW-0067">ATP-binding</keyword>
<dbReference type="PANTHER" id="PTHR43384:SF4">
    <property type="entry name" value="CELLULOSE BIOSYNTHESIS PROTEIN BCSQ-RELATED"/>
    <property type="match status" value="1"/>
</dbReference>
<name>A0ABR8PG17_9BACL</name>
<dbReference type="CDD" id="cd02038">
    <property type="entry name" value="FlhG-like"/>
    <property type="match status" value="1"/>
</dbReference>
<keyword evidence="4" id="KW-1185">Reference proteome</keyword>
<dbReference type="InterPro" id="IPR050625">
    <property type="entry name" value="ParA/MinD_ATPase"/>
</dbReference>
<dbReference type="InterPro" id="IPR027417">
    <property type="entry name" value="P-loop_NTPase"/>
</dbReference>
<reference evidence="3 4" key="1">
    <citation type="submission" date="2020-08" db="EMBL/GenBank/DDBJ databases">
        <title>A Genomic Blueprint of the Chicken Gut Microbiome.</title>
        <authorList>
            <person name="Gilroy R."/>
            <person name="Ravi A."/>
            <person name="Getino M."/>
            <person name="Pursley I."/>
            <person name="Horton D.L."/>
            <person name="Alikhan N.-F."/>
            <person name="Baker D."/>
            <person name="Gharbi K."/>
            <person name="Hall N."/>
            <person name="Watson M."/>
            <person name="Adriaenssens E.M."/>
            <person name="Foster-Nyarko E."/>
            <person name="Jarju S."/>
            <person name="Secka A."/>
            <person name="Antonio M."/>
            <person name="Oren A."/>
            <person name="Chaudhuri R."/>
            <person name="La Ragione R.M."/>
            <person name="Hildebrand F."/>
            <person name="Pallen M.J."/>
        </authorList>
    </citation>
    <scope>NUCLEOTIDE SEQUENCE [LARGE SCALE GENOMIC DNA]</scope>
    <source>
        <strain evidence="3 4">Sa3CUA8</strain>
    </source>
</reference>
<sequence>MRDQAEALRLKMMKADNAAARSIAVISGKGGVGKTNFITNFASSLLTQGKNVIIVDMDIGMGNVHILLGASAQYGLKEYLTGERTLEEVIAVSAGGLSFISGGSGLETVLEWTEARFERLIEAFETLQQQYDYILFDMGAGASESSIELIVSVDEIVVIATSEPTSITDAYSMMKFICLRDPEKKFFIVNNRVQPKEDGNEAITRLQYAMRKFLNKETTLLGALPEDAAVHKSVVAQQPFVKLYPNAPISRRMNAIAANYISSGTDIDSKEGSTFLGQLKKLFARGRG</sequence>
<dbReference type="InterPro" id="IPR033875">
    <property type="entry name" value="FlhG"/>
</dbReference>
<evidence type="ECO:0000256" key="1">
    <source>
        <dbReference type="ARBA" id="ARBA00022741"/>
    </source>
</evidence>